<dbReference type="AlphaFoldDB" id="A0A167G0V3"/>
<sequence length="267" mass="30387">MFWKMVQAWLPAYELDFDSLKPDDLYTPKSGKVIQATNIKTRELVYIRFIPLPEGAMERQCIERLVTMYDEDDCPIVVPIDEMREFQGTFDGQLATGVCFIMHALKRHWLDDLLRGQQAPRSSVTANDVLRTTTRVLQIGRRLEMASVVHGDIVAQNILGEGEGLVLIDLDNGQCGPDVTSQDHRRDAYGLGNFLKSCFTAANQLPVVTHHFPVLLEIIQQMTAEENMRMRASAAWTLWEDTLPVYTPLPLDDWETTCVQVPYPIFT</sequence>
<evidence type="ECO:0000313" key="1">
    <source>
        <dbReference type="EMBL" id="KZO90059.1"/>
    </source>
</evidence>
<dbReference type="OrthoDB" id="10523814at2759"/>
<evidence type="ECO:0008006" key="3">
    <source>
        <dbReference type="Google" id="ProtNLM"/>
    </source>
</evidence>
<dbReference type="EMBL" id="KV417353">
    <property type="protein sequence ID" value="KZO90059.1"/>
    <property type="molecule type" value="Genomic_DNA"/>
</dbReference>
<dbReference type="SUPFAM" id="SSF56112">
    <property type="entry name" value="Protein kinase-like (PK-like)"/>
    <property type="match status" value="1"/>
</dbReference>
<gene>
    <name evidence="1" type="ORF">CALVIDRAFT_569376</name>
</gene>
<dbReference type="Proteomes" id="UP000076738">
    <property type="component" value="Unassembled WGS sequence"/>
</dbReference>
<accession>A0A167G0V3</accession>
<reference evidence="1 2" key="1">
    <citation type="journal article" date="2016" name="Mol. Biol. Evol.">
        <title>Comparative Genomics of Early-Diverging Mushroom-Forming Fungi Provides Insights into the Origins of Lignocellulose Decay Capabilities.</title>
        <authorList>
            <person name="Nagy L.G."/>
            <person name="Riley R."/>
            <person name="Tritt A."/>
            <person name="Adam C."/>
            <person name="Daum C."/>
            <person name="Floudas D."/>
            <person name="Sun H."/>
            <person name="Yadav J.S."/>
            <person name="Pangilinan J."/>
            <person name="Larsson K.H."/>
            <person name="Matsuura K."/>
            <person name="Barry K."/>
            <person name="Labutti K."/>
            <person name="Kuo R."/>
            <person name="Ohm R.A."/>
            <person name="Bhattacharya S.S."/>
            <person name="Shirouzu T."/>
            <person name="Yoshinaga Y."/>
            <person name="Martin F.M."/>
            <person name="Grigoriev I.V."/>
            <person name="Hibbett D.S."/>
        </authorList>
    </citation>
    <scope>NUCLEOTIDE SEQUENCE [LARGE SCALE GENOMIC DNA]</scope>
    <source>
        <strain evidence="1 2">TUFC12733</strain>
    </source>
</reference>
<proteinExistence type="predicted"/>
<dbReference type="InterPro" id="IPR011009">
    <property type="entry name" value="Kinase-like_dom_sf"/>
</dbReference>
<keyword evidence="2" id="KW-1185">Reference proteome</keyword>
<dbReference type="Gene3D" id="3.30.200.20">
    <property type="entry name" value="Phosphorylase Kinase, domain 1"/>
    <property type="match status" value="1"/>
</dbReference>
<organism evidence="1 2">
    <name type="scientific">Calocera viscosa (strain TUFC12733)</name>
    <dbReference type="NCBI Taxonomy" id="1330018"/>
    <lineage>
        <taxon>Eukaryota</taxon>
        <taxon>Fungi</taxon>
        <taxon>Dikarya</taxon>
        <taxon>Basidiomycota</taxon>
        <taxon>Agaricomycotina</taxon>
        <taxon>Dacrymycetes</taxon>
        <taxon>Dacrymycetales</taxon>
        <taxon>Dacrymycetaceae</taxon>
        <taxon>Calocera</taxon>
    </lineage>
</organism>
<name>A0A167G0V3_CALVF</name>
<evidence type="ECO:0000313" key="2">
    <source>
        <dbReference type="Proteomes" id="UP000076738"/>
    </source>
</evidence>
<dbReference type="Gene3D" id="1.10.510.10">
    <property type="entry name" value="Transferase(Phosphotransferase) domain 1"/>
    <property type="match status" value="1"/>
</dbReference>
<protein>
    <recommendedName>
        <fullName evidence="3">Protein kinase domain-containing protein</fullName>
    </recommendedName>
</protein>